<evidence type="ECO:0000256" key="2">
    <source>
        <dbReference type="ARBA" id="ARBA00022771"/>
    </source>
</evidence>
<organism evidence="11 12">
    <name type="scientific">Daphnia galeata</name>
    <dbReference type="NCBI Taxonomy" id="27404"/>
    <lineage>
        <taxon>Eukaryota</taxon>
        <taxon>Metazoa</taxon>
        <taxon>Ecdysozoa</taxon>
        <taxon>Arthropoda</taxon>
        <taxon>Crustacea</taxon>
        <taxon>Branchiopoda</taxon>
        <taxon>Diplostraca</taxon>
        <taxon>Cladocera</taxon>
        <taxon>Anomopoda</taxon>
        <taxon>Daphniidae</taxon>
        <taxon>Daphnia</taxon>
    </lineage>
</organism>
<keyword evidence="12" id="KW-1185">Reference proteome</keyword>
<evidence type="ECO:0000256" key="6">
    <source>
        <dbReference type="PROSITE-ProRule" id="PRU00146"/>
    </source>
</evidence>
<evidence type="ECO:0000256" key="1">
    <source>
        <dbReference type="ARBA" id="ARBA00022723"/>
    </source>
</evidence>
<dbReference type="GO" id="GO:0000978">
    <property type="term" value="F:RNA polymerase II cis-regulatory region sequence-specific DNA binding"/>
    <property type="evidence" value="ECO:0007669"/>
    <property type="project" value="TreeGrafter"/>
</dbReference>
<dbReference type="Pfam" id="PF00439">
    <property type="entry name" value="Bromodomain"/>
    <property type="match status" value="1"/>
</dbReference>
<dbReference type="InterPro" id="IPR001965">
    <property type="entry name" value="Znf_PHD"/>
</dbReference>
<evidence type="ECO:0000256" key="3">
    <source>
        <dbReference type="ARBA" id="ARBA00022833"/>
    </source>
</evidence>
<sequence>MMSKYMTKSNKRTIFVLPDHELKHLARRHGQGYVQGFHHGPKNNSPAWIYPSARPLFKNVWFYRTNGLQSLSAFALQVRILWACLRWEEMSTKAGNMGMDGKNQITTDTEITTTDILKHRHIGRFLERTQYFQRRVVIPLDVPKTVREVTPSRSGLRKRKMVEAPKLSQPIVTEDWVDEDRLELWVIKQYHERIEKAAAAAAVAASTTPTTSHLTRIKSTPQTLGPGGKPMTMEELKAQAEQQLRAQRTAHQLKNTPGTPTGVVRVTLPGNKVILPGNKLTSLVSTPPGTTGSPMGRRILITKDGKTTQVVKTTMAAAGSAQPVLIAPSPGVAAATPAANKTAVQICRGPDGKIEIRGLKPGQQLIKLSDGRFTIVSPAQPMMTAQPAPVQAQVQAQPAAASDGTGTKTIVVQKTGIVSGQKTTSQIVLPAGTSPAMLAQQLASGKLQLSSVNGQQILIRPVGTPVSAVATTAVKTSDTPTVVVAGQPQQPAKPIMQMIQAGGQKIMVQNLQGGSLTQQQLAAIQEQLKGQILARANQPGGNNKPITFSVRTSVAGATVATVSTAAIATTTIAATPTETSTTSAVVASTPAVAATVATSTTPAATVAEKKVKTEEPYTVTPDYVVQALRNSLKGGNLHPDLEQKVLTRLREQEKAKRDDAEVETPTYFAASASNRKRTVSGASWVDDVETPTAVTPANGAENKTIRPPARKIARVVEAPSTPVSSKIVSGGTPANDAAADLREQKNKERAMKAAQRAKEKRHQSMCARLQGMLNKNSECLKKEMLRKRALLEKELRQSIQKEISVLKLPSPVRQAPVAVSDNQAVVAKKKEPKLPESPVVQAKTTPRRNQRKRKLSSPLSPQKSSNEPEPGTSQDEEDYDASPEPMPPTSKRKTKRNSSESGSSADSKKELFCICRKPYDNSKFYVGCDLCSNWFHGDCVGITEAMSQTMTEFVCNGCKKGTTTATRELFCLCRQPYDDSQFYIGCDSCGDWLHGRCVGVLQTESESIDEYKCPNCEPQGAFNYANTRTLGTRDYEELRKLLRQLQTHKSSWPFREPVDVKEVPDYYTIIKDPMDLKMVETKITERRYQRLVEFIGDITKIFNNCRYYNSKGSNFYRCATSLESFFVPRLKLLRSSMSN</sequence>
<keyword evidence="1" id="KW-0479">Metal-binding</keyword>
<dbReference type="PANTHER" id="PTHR45975">
    <property type="entry name" value="NUCLEOSOME-REMODELING FACTOR SUBUNIT BPTF"/>
    <property type="match status" value="1"/>
</dbReference>
<dbReference type="PROSITE" id="PS50014">
    <property type="entry name" value="BROMODOMAIN_2"/>
    <property type="match status" value="1"/>
</dbReference>
<reference evidence="11" key="1">
    <citation type="submission" date="2021-11" db="EMBL/GenBank/DDBJ databases">
        <authorList>
            <person name="Schell T."/>
        </authorList>
    </citation>
    <scope>NUCLEOTIDE SEQUENCE</scope>
    <source>
        <strain evidence="11">M5</strain>
    </source>
</reference>
<evidence type="ECO:0000256" key="4">
    <source>
        <dbReference type="ARBA" id="ARBA00023117"/>
    </source>
</evidence>
<feature type="coiled-coil region" evidence="7">
    <location>
        <begin position="738"/>
        <end position="801"/>
    </location>
</feature>
<dbReference type="AlphaFoldDB" id="A0A8J2WUD9"/>
<dbReference type="SUPFAM" id="SSF57903">
    <property type="entry name" value="FYVE/PHD zinc finger"/>
    <property type="match status" value="2"/>
</dbReference>
<dbReference type="SMART" id="SM00249">
    <property type="entry name" value="PHD"/>
    <property type="match status" value="2"/>
</dbReference>
<feature type="region of interest" description="Disordered" evidence="8">
    <location>
        <begin position="823"/>
        <end position="905"/>
    </location>
</feature>
<gene>
    <name evidence="11" type="ORF">DGAL_LOCUS15583</name>
</gene>
<evidence type="ECO:0000256" key="5">
    <source>
        <dbReference type="PROSITE-ProRule" id="PRU00035"/>
    </source>
</evidence>
<dbReference type="GO" id="GO:0006357">
    <property type="term" value="P:regulation of transcription by RNA polymerase II"/>
    <property type="evidence" value="ECO:0007669"/>
    <property type="project" value="InterPro"/>
</dbReference>
<keyword evidence="2 6" id="KW-0863">Zinc-finger</keyword>
<feature type="domain" description="Bromo" evidence="9">
    <location>
        <begin position="1046"/>
        <end position="1116"/>
    </location>
</feature>
<dbReference type="InterPro" id="IPR011011">
    <property type="entry name" value="Znf_FYVE_PHD"/>
</dbReference>
<protein>
    <submittedName>
        <fullName evidence="11">Uncharacterized protein</fullName>
    </submittedName>
</protein>
<evidence type="ECO:0000259" key="10">
    <source>
        <dbReference type="PROSITE" id="PS50016"/>
    </source>
</evidence>
<evidence type="ECO:0000313" key="12">
    <source>
        <dbReference type="Proteomes" id="UP000789390"/>
    </source>
</evidence>
<dbReference type="PANTHER" id="PTHR45975:SF2">
    <property type="entry name" value="NUCLEOSOME-REMODELING FACTOR SUBUNIT BPTF"/>
    <property type="match status" value="1"/>
</dbReference>
<feature type="domain" description="PHD-type" evidence="10">
    <location>
        <begin position="968"/>
        <end position="1019"/>
    </location>
</feature>
<keyword evidence="4 5" id="KW-0103">Bromodomain</keyword>
<feature type="compositionally biased region" description="Low complexity" evidence="8">
    <location>
        <begin position="856"/>
        <end position="865"/>
    </location>
</feature>
<dbReference type="InterPro" id="IPR018359">
    <property type="entry name" value="Bromodomain_CS"/>
</dbReference>
<dbReference type="GO" id="GO:0016589">
    <property type="term" value="C:NURF complex"/>
    <property type="evidence" value="ECO:0007669"/>
    <property type="project" value="InterPro"/>
</dbReference>
<dbReference type="Gene3D" id="3.30.40.10">
    <property type="entry name" value="Zinc/RING finger domain, C3HC4 (zinc finger)"/>
    <property type="match status" value="2"/>
</dbReference>
<evidence type="ECO:0000256" key="8">
    <source>
        <dbReference type="SAM" id="MobiDB-lite"/>
    </source>
</evidence>
<dbReference type="PRINTS" id="PR00503">
    <property type="entry name" value="BROMODOMAIN"/>
</dbReference>
<dbReference type="CDD" id="cd15560">
    <property type="entry name" value="PHD2_3_BPTF"/>
    <property type="match status" value="1"/>
</dbReference>
<dbReference type="GO" id="GO:0008270">
    <property type="term" value="F:zinc ion binding"/>
    <property type="evidence" value="ECO:0007669"/>
    <property type="project" value="UniProtKB-KW"/>
</dbReference>
<dbReference type="Pfam" id="PF00628">
    <property type="entry name" value="PHD"/>
    <property type="match status" value="2"/>
</dbReference>
<proteinExistence type="predicted"/>
<dbReference type="PROSITE" id="PS00633">
    <property type="entry name" value="BROMODOMAIN_1"/>
    <property type="match status" value="1"/>
</dbReference>
<dbReference type="SUPFAM" id="SSF47370">
    <property type="entry name" value="Bromodomain"/>
    <property type="match status" value="1"/>
</dbReference>
<evidence type="ECO:0000259" key="9">
    <source>
        <dbReference type="PROSITE" id="PS50014"/>
    </source>
</evidence>
<dbReference type="Proteomes" id="UP000789390">
    <property type="component" value="Unassembled WGS sequence"/>
</dbReference>
<dbReference type="InterPro" id="IPR019787">
    <property type="entry name" value="Znf_PHD-finger"/>
</dbReference>
<comment type="caution">
    <text evidence="11">The sequence shown here is derived from an EMBL/GenBank/DDBJ whole genome shotgun (WGS) entry which is preliminary data.</text>
</comment>
<accession>A0A8J2WUD9</accession>
<dbReference type="Gene3D" id="1.20.920.10">
    <property type="entry name" value="Bromodomain-like"/>
    <property type="match status" value="1"/>
</dbReference>
<dbReference type="InterPro" id="IPR036427">
    <property type="entry name" value="Bromodomain-like_sf"/>
</dbReference>
<evidence type="ECO:0000256" key="7">
    <source>
        <dbReference type="SAM" id="Coils"/>
    </source>
</evidence>
<dbReference type="SMART" id="SM00297">
    <property type="entry name" value="BROMO"/>
    <property type="match status" value="1"/>
</dbReference>
<keyword evidence="7" id="KW-0175">Coiled coil</keyword>
<dbReference type="InterPro" id="IPR001487">
    <property type="entry name" value="Bromodomain"/>
</dbReference>
<dbReference type="CDD" id="cd05509">
    <property type="entry name" value="Bromo_gcn5_like"/>
    <property type="match status" value="1"/>
</dbReference>
<name>A0A8J2WUD9_9CRUS</name>
<feature type="domain" description="PHD-type" evidence="10">
    <location>
        <begin position="910"/>
        <end position="961"/>
    </location>
</feature>
<dbReference type="InterPro" id="IPR013083">
    <property type="entry name" value="Znf_RING/FYVE/PHD"/>
</dbReference>
<feature type="compositionally biased region" description="Basic residues" evidence="8">
    <location>
        <begin position="845"/>
        <end position="855"/>
    </location>
</feature>
<dbReference type="InterPro" id="IPR038028">
    <property type="entry name" value="BPTF"/>
</dbReference>
<dbReference type="PROSITE" id="PS50016">
    <property type="entry name" value="ZF_PHD_2"/>
    <property type="match status" value="2"/>
</dbReference>
<evidence type="ECO:0000313" key="11">
    <source>
        <dbReference type="EMBL" id="CAH0111926.1"/>
    </source>
</evidence>
<keyword evidence="3" id="KW-0862">Zinc</keyword>
<dbReference type="OrthoDB" id="784962at2759"/>
<dbReference type="EMBL" id="CAKKLH010000319">
    <property type="protein sequence ID" value="CAH0111926.1"/>
    <property type="molecule type" value="Genomic_DNA"/>
</dbReference>